<gene>
    <name evidence="1" type="ORF">KOW79_004627</name>
</gene>
<comment type="caution">
    <text evidence="1">The sequence shown here is derived from an EMBL/GenBank/DDBJ whole genome shotgun (WGS) entry which is preliminary data.</text>
</comment>
<proteinExistence type="predicted"/>
<dbReference type="EMBL" id="JAHKSW010000005">
    <property type="protein sequence ID" value="KAG7332793.1"/>
    <property type="molecule type" value="Genomic_DNA"/>
</dbReference>
<reference evidence="1 2" key="1">
    <citation type="submission" date="2021-06" db="EMBL/GenBank/DDBJ databases">
        <title>Chromosome-level genome assembly of the red-tail catfish (Hemibagrus wyckioides).</title>
        <authorList>
            <person name="Shao F."/>
        </authorList>
    </citation>
    <scope>NUCLEOTIDE SEQUENCE [LARGE SCALE GENOMIC DNA]</scope>
    <source>
        <strain evidence="1">EC202008001</strain>
        <tissue evidence="1">Blood</tissue>
    </source>
</reference>
<sequence>MWLLKGDAGGLDADWDNAFRLQASALQPYQRWKRKSEVQAVEWLRHGREWSHCISGSWRMEIRELTPGCWFTLPFQSHVSSSATWASSGSDPGS</sequence>
<keyword evidence="2" id="KW-1185">Reference proteome</keyword>
<accession>A0A9D3SVI4</accession>
<organism evidence="1 2">
    <name type="scientific">Hemibagrus wyckioides</name>
    <dbReference type="NCBI Taxonomy" id="337641"/>
    <lineage>
        <taxon>Eukaryota</taxon>
        <taxon>Metazoa</taxon>
        <taxon>Chordata</taxon>
        <taxon>Craniata</taxon>
        <taxon>Vertebrata</taxon>
        <taxon>Euteleostomi</taxon>
        <taxon>Actinopterygii</taxon>
        <taxon>Neopterygii</taxon>
        <taxon>Teleostei</taxon>
        <taxon>Ostariophysi</taxon>
        <taxon>Siluriformes</taxon>
        <taxon>Bagridae</taxon>
        <taxon>Hemibagrus</taxon>
    </lineage>
</organism>
<name>A0A9D3SVI4_9TELE</name>
<dbReference type="AlphaFoldDB" id="A0A9D3SVI4"/>
<evidence type="ECO:0000313" key="1">
    <source>
        <dbReference type="EMBL" id="KAG7332793.1"/>
    </source>
</evidence>
<protein>
    <submittedName>
        <fullName evidence="1">Uncharacterized protein</fullName>
    </submittedName>
</protein>
<dbReference type="Proteomes" id="UP000824219">
    <property type="component" value="Linkage Group LG05"/>
</dbReference>
<evidence type="ECO:0000313" key="2">
    <source>
        <dbReference type="Proteomes" id="UP000824219"/>
    </source>
</evidence>